<sequence length="181" mass="19816">MGAITISCEKDDDFTQVSAFENALYTEVNKYRKDQGFEKDLILQFIMVKEAQDHANGLANGSITDPAGDINERWHTVESKLGVNNISNKANFSYQTDTQDAAAIVAAWPRRRPASVAASGGCSSTTPAASDNGASCRLPVGCGRLLSRLFRRWTWARRRPGASGARRRPRPSSRALARRDG</sequence>
<reference evidence="2" key="1">
    <citation type="journal article" date="2015" name="Nature">
        <title>Complex archaea that bridge the gap between prokaryotes and eukaryotes.</title>
        <authorList>
            <person name="Spang A."/>
            <person name="Saw J.H."/>
            <person name="Jorgensen S.L."/>
            <person name="Zaremba-Niedzwiedzka K."/>
            <person name="Martijn J."/>
            <person name="Lind A.E."/>
            <person name="van Eijk R."/>
            <person name="Schleper C."/>
            <person name="Guy L."/>
            <person name="Ettema T.J."/>
        </authorList>
    </citation>
    <scope>NUCLEOTIDE SEQUENCE</scope>
</reference>
<dbReference type="AlphaFoldDB" id="A0A0F8X547"/>
<gene>
    <name evidence="2" type="ORF">LCGC14_2989140</name>
</gene>
<organism evidence="2">
    <name type="scientific">marine sediment metagenome</name>
    <dbReference type="NCBI Taxonomy" id="412755"/>
    <lineage>
        <taxon>unclassified sequences</taxon>
        <taxon>metagenomes</taxon>
        <taxon>ecological metagenomes</taxon>
    </lineage>
</organism>
<accession>A0A0F8X547</accession>
<comment type="caution">
    <text evidence="2">The sequence shown here is derived from an EMBL/GenBank/DDBJ whole genome shotgun (WGS) entry which is preliminary data.</text>
</comment>
<feature type="compositionally biased region" description="Basic residues" evidence="1">
    <location>
        <begin position="158"/>
        <end position="171"/>
    </location>
</feature>
<protein>
    <submittedName>
        <fullName evidence="2">Uncharacterized protein</fullName>
    </submittedName>
</protein>
<feature type="region of interest" description="Disordered" evidence="1">
    <location>
        <begin position="158"/>
        <end position="181"/>
    </location>
</feature>
<proteinExistence type="predicted"/>
<dbReference type="EMBL" id="LAZR01061257">
    <property type="protein sequence ID" value="KKK63948.1"/>
    <property type="molecule type" value="Genomic_DNA"/>
</dbReference>
<name>A0A0F8X547_9ZZZZ</name>
<evidence type="ECO:0000256" key="1">
    <source>
        <dbReference type="SAM" id="MobiDB-lite"/>
    </source>
</evidence>
<evidence type="ECO:0000313" key="2">
    <source>
        <dbReference type="EMBL" id="KKK63948.1"/>
    </source>
</evidence>